<dbReference type="PANTHER" id="PTHR23239">
    <property type="entry name" value="INTERMEDIATE FILAMENT"/>
    <property type="match status" value="1"/>
</dbReference>
<dbReference type="InterPro" id="IPR002957">
    <property type="entry name" value="Keratin_I"/>
</dbReference>
<dbReference type="InterPro" id="IPR039008">
    <property type="entry name" value="IF_rod_dom"/>
</dbReference>
<feature type="region of interest" description="Disordered" evidence="5">
    <location>
        <begin position="1"/>
        <end position="27"/>
    </location>
</feature>
<keyword evidence="1 3" id="KW-0403">Intermediate filament</keyword>
<evidence type="ECO:0000256" key="4">
    <source>
        <dbReference type="SAM" id="Coils"/>
    </source>
</evidence>
<evidence type="ECO:0000259" key="6">
    <source>
        <dbReference type="PROSITE" id="PS51842"/>
    </source>
</evidence>
<dbReference type="InterPro" id="IPR018039">
    <property type="entry name" value="IF_conserved"/>
</dbReference>
<dbReference type="FunFam" id="1.20.5.500:FF:000001">
    <property type="entry name" value="Type II keratin 23"/>
    <property type="match status" value="1"/>
</dbReference>
<keyword evidence="2 4" id="KW-0175">Coiled coil</keyword>
<feature type="domain" description="IF rod" evidence="6">
    <location>
        <begin position="25"/>
        <end position="336"/>
    </location>
</feature>
<feature type="coiled-coil region" evidence="4">
    <location>
        <begin position="134"/>
        <end position="172"/>
    </location>
</feature>
<evidence type="ECO:0000256" key="3">
    <source>
        <dbReference type="RuleBase" id="RU000685"/>
    </source>
</evidence>
<dbReference type="PROSITE" id="PS51842">
    <property type="entry name" value="IF_ROD_2"/>
    <property type="match status" value="1"/>
</dbReference>
<feature type="compositionally biased region" description="Basic and acidic residues" evidence="5">
    <location>
        <begin position="422"/>
        <end position="437"/>
    </location>
</feature>
<name>A0A8T2LJU9_ASTMX</name>
<feature type="coiled-coil region" evidence="4">
    <location>
        <begin position="227"/>
        <end position="307"/>
    </location>
</feature>
<dbReference type="GO" id="GO:0005198">
    <property type="term" value="F:structural molecule activity"/>
    <property type="evidence" value="ECO:0007669"/>
    <property type="project" value="InterPro"/>
</dbReference>
<dbReference type="SMART" id="SM01391">
    <property type="entry name" value="Filament"/>
    <property type="match status" value="1"/>
</dbReference>
<evidence type="ECO:0000313" key="7">
    <source>
        <dbReference type="EMBL" id="KAG9271809.1"/>
    </source>
</evidence>
<proteinExistence type="inferred from homology"/>
<reference evidence="7 8" key="1">
    <citation type="submission" date="2021-07" db="EMBL/GenBank/DDBJ databases">
        <authorList>
            <person name="Imarazene B."/>
            <person name="Zahm M."/>
            <person name="Klopp C."/>
            <person name="Cabau C."/>
            <person name="Beille S."/>
            <person name="Jouanno E."/>
            <person name="Castinel A."/>
            <person name="Lluch J."/>
            <person name="Gil L."/>
            <person name="Kuchtly C."/>
            <person name="Lopez Roques C."/>
            <person name="Donnadieu C."/>
            <person name="Parrinello H."/>
            <person name="Journot L."/>
            <person name="Du K."/>
            <person name="Schartl M."/>
            <person name="Retaux S."/>
            <person name="Guiguen Y."/>
        </authorList>
    </citation>
    <scope>NUCLEOTIDE SEQUENCE [LARGE SCALE GENOMIC DNA]</scope>
    <source>
        <strain evidence="7">Pach_M1</strain>
        <tissue evidence="7">Testis</tissue>
    </source>
</reference>
<dbReference type="PROSITE" id="PS00226">
    <property type="entry name" value="IF_ROD_1"/>
    <property type="match status" value="1"/>
</dbReference>
<dbReference type="FunFam" id="1.20.5.170:FF:000002">
    <property type="entry name" value="Type I keratin KA11"/>
    <property type="match status" value="1"/>
</dbReference>
<dbReference type="Pfam" id="PF00038">
    <property type="entry name" value="Filament"/>
    <property type="match status" value="1"/>
</dbReference>
<dbReference type="GO" id="GO:0005882">
    <property type="term" value="C:intermediate filament"/>
    <property type="evidence" value="ECO:0007669"/>
    <property type="project" value="UniProtKB-KW"/>
</dbReference>
<accession>A0A8T2LJU9</accession>
<dbReference type="Gene3D" id="1.20.5.1160">
    <property type="entry name" value="Vasodilator-stimulated phosphoprotein"/>
    <property type="match status" value="1"/>
</dbReference>
<dbReference type="Proteomes" id="UP000752171">
    <property type="component" value="Unassembled WGS sequence"/>
</dbReference>
<protein>
    <submittedName>
        <fullName evidence="7">Keratin, type I cytoskeletal 18-like</fullName>
    </submittedName>
</protein>
<feature type="region of interest" description="Disordered" evidence="5">
    <location>
        <begin position="333"/>
        <end position="619"/>
    </location>
</feature>
<feature type="compositionally biased region" description="Basic and acidic residues" evidence="5">
    <location>
        <begin position="478"/>
        <end position="493"/>
    </location>
</feature>
<evidence type="ECO:0000256" key="5">
    <source>
        <dbReference type="SAM" id="MobiDB-lite"/>
    </source>
</evidence>
<evidence type="ECO:0000313" key="8">
    <source>
        <dbReference type="Proteomes" id="UP000752171"/>
    </source>
</evidence>
<organism evidence="7 8">
    <name type="scientific">Astyanax mexicanus</name>
    <name type="common">Blind cave fish</name>
    <name type="synonym">Astyanax fasciatus mexicanus</name>
    <dbReference type="NCBI Taxonomy" id="7994"/>
    <lineage>
        <taxon>Eukaryota</taxon>
        <taxon>Metazoa</taxon>
        <taxon>Chordata</taxon>
        <taxon>Craniata</taxon>
        <taxon>Vertebrata</taxon>
        <taxon>Euteleostomi</taxon>
        <taxon>Actinopterygii</taxon>
        <taxon>Neopterygii</taxon>
        <taxon>Teleostei</taxon>
        <taxon>Ostariophysi</taxon>
        <taxon>Characiformes</taxon>
        <taxon>Characoidei</taxon>
        <taxon>Acestrorhamphidae</taxon>
        <taxon>Acestrorhamphinae</taxon>
        <taxon>Astyanax</taxon>
    </lineage>
</organism>
<feature type="compositionally biased region" description="Pro residues" evidence="5">
    <location>
        <begin position="459"/>
        <end position="469"/>
    </location>
</feature>
<feature type="compositionally biased region" description="Low complexity" evidence="5">
    <location>
        <begin position="1"/>
        <end position="23"/>
    </location>
</feature>
<comment type="caution">
    <text evidence="7">The sequence shown here is derived from an EMBL/GenBank/DDBJ whole genome shotgun (WGS) entry which is preliminary data.</text>
</comment>
<comment type="similarity">
    <text evidence="3">Belongs to the intermediate filament family.</text>
</comment>
<dbReference type="EMBL" id="JAICCE010000011">
    <property type="protein sequence ID" value="KAG9271809.1"/>
    <property type="molecule type" value="Genomic_DNA"/>
</dbReference>
<dbReference type="Gene3D" id="1.20.5.500">
    <property type="entry name" value="Single helix bin"/>
    <property type="match status" value="1"/>
</dbReference>
<sequence>MSFGMNSFSSLSVSGSRGSSSSMDSKENLRGLNTRLADYLAQVRALQEANSKLEAQIRERVSSRTTGERDWTQYDKTITLLREQLKELILDNGHLMLQIDNARLAADDFKVKYEAEHGVRQGVDQDVANLRKIIDETHLSRMQLESEIESLKEELIHLNKNHQEDVANLQGQIRGSSVDVQMEPKKGDNLGEIIDRIRQQYEKAAHKSREETEAWYQTKFDTVASEVSKSTETLQQGKSELNDLRRQKQVLEIDLQSLRTMNHSLEDNLRDTAARYAQEMNHHNGTVQQLEAELGEIHAQVARQGAEYQALLNIKTKLEEEIGAYHRLLEGTGVQDDGFRDTGDRRGGDVRGTGTREDTSVRGSGTRDKITIKIQDPGAWDDSNQSNIKGPGKREDTSVNGPGTRDGEKIQGPVTHDDDGDLKDSDLGPEDTNDKIGKTGVPEDDLVEFSLEQALNAAPPVPPAPPLPTPSQTLESSEEVREAVVVEESHSEPKLNTANGGAEEEEKKEEEEEKRGRDGGEEEAAVLEENKESLVKSAAVEEVLEEEERGRDVIIEEEAAVQEEEKILSKNEEEEEVEEKKEEKQAEEEPEAEVEVKQEEVEAEVVEVKPSQNEEQQME</sequence>
<gene>
    <name evidence="7" type="primary">KRT18</name>
    <name evidence="7" type="ORF">AMEX_G14788</name>
</gene>
<dbReference type="Gene3D" id="1.20.5.170">
    <property type="match status" value="1"/>
</dbReference>
<feature type="compositionally biased region" description="Polar residues" evidence="5">
    <location>
        <begin position="610"/>
        <end position="619"/>
    </location>
</feature>
<dbReference type="SUPFAM" id="SSF64593">
    <property type="entry name" value="Intermediate filament protein, coiled coil region"/>
    <property type="match status" value="2"/>
</dbReference>
<feature type="compositionally biased region" description="Acidic residues" evidence="5">
    <location>
        <begin position="502"/>
        <end position="512"/>
    </location>
</feature>
<feature type="coiled-coil region" evidence="4">
    <location>
        <begin position="29"/>
        <end position="56"/>
    </location>
</feature>
<evidence type="ECO:0000256" key="1">
    <source>
        <dbReference type="ARBA" id="ARBA00022754"/>
    </source>
</evidence>
<dbReference type="PRINTS" id="PR01248">
    <property type="entry name" value="TYPE1KERATIN"/>
</dbReference>
<dbReference type="AlphaFoldDB" id="A0A8T2LJU9"/>
<feature type="compositionally biased region" description="Basic and acidic residues" evidence="5">
    <location>
        <begin position="337"/>
        <end position="371"/>
    </location>
</feature>
<dbReference type="PANTHER" id="PTHR23239:SF358">
    <property type="entry name" value="KERATIN, TYPE I CYTOSKELETAL 18"/>
    <property type="match status" value="1"/>
</dbReference>
<evidence type="ECO:0000256" key="2">
    <source>
        <dbReference type="ARBA" id="ARBA00023054"/>
    </source>
</evidence>